<dbReference type="AlphaFoldDB" id="A0A154I7P9"/>
<evidence type="ECO:0000259" key="5">
    <source>
        <dbReference type="Pfam" id="PF01266"/>
    </source>
</evidence>
<gene>
    <name evidence="6" type="ORF">A4A59_05615</name>
</gene>
<dbReference type="InterPro" id="IPR045170">
    <property type="entry name" value="MTOX"/>
</dbReference>
<proteinExistence type="predicted"/>
<evidence type="ECO:0000313" key="6">
    <source>
        <dbReference type="EMBL" id="KZA96566.1"/>
    </source>
</evidence>
<evidence type="ECO:0000256" key="3">
    <source>
        <dbReference type="ARBA" id="ARBA00022827"/>
    </source>
</evidence>
<dbReference type="PANTHER" id="PTHR10961:SF10">
    <property type="entry name" value="FAD DEPENDENT OXIDOREDUCTASE DOMAIN-CONTAINING PROTEIN"/>
    <property type="match status" value="1"/>
</dbReference>
<dbReference type="SUPFAM" id="SSF54373">
    <property type="entry name" value="FAD-linked reductases, C-terminal domain"/>
    <property type="match status" value="1"/>
</dbReference>
<dbReference type="InterPro" id="IPR036188">
    <property type="entry name" value="FAD/NAD-bd_sf"/>
</dbReference>
<dbReference type="InterPro" id="IPR006076">
    <property type="entry name" value="FAD-dep_OxRdtase"/>
</dbReference>
<organism evidence="6">
    <name type="scientific">Rhizobium leguminosarum</name>
    <dbReference type="NCBI Taxonomy" id="384"/>
    <lineage>
        <taxon>Bacteria</taxon>
        <taxon>Pseudomonadati</taxon>
        <taxon>Pseudomonadota</taxon>
        <taxon>Alphaproteobacteria</taxon>
        <taxon>Hyphomicrobiales</taxon>
        <taxon>Rhizobiaceae</taxon>
        <taxon>Rhizobium/Agrobacterium group</taxon>
        <taxon>Rhizobium</taxon>
    </lineage>
</organism>
<reference evidence="6" key="1">
    <citation type="submission" date="2016-03" db="EMBL/GenBank/DDBJ databases">
        <title>Microsymbionts genomes from the relict species Vavilovia formosa.</title>
        <authorList>
            <person name="Chirak E."/>
            <person name="Kimeklis A."/>
            <person name="Kopat V."/>
            <person name="Andronov E."/>
        </authorList>
    </citation>
    <scope>NUCLEOTIDE SEQUENCE [LARGE SCALE GENOMIC DNA]</scope>
    <source>
        <strain evidence="6">Vaf12</strain>
    </source>
</reference>
<keyword evidence="3" id="KW-0274">FAD</keyword>
<dbReference type="SUPFAM" id="SSF51905">
    <property type="entry name" value="FAD/NAD(P)-binding domain"/>
    <property type="match status" value="1"/>
</dbReference>
<comment type="caution">
    <text evidence="6">The sequence shown here is derived from an EMBL/GenBank/DDBJ whole genome shotgun (WGS) entry which is preliminary data.</text>
</comment>
<protein>
    <submittedName>
        <fullName evidence="6">FAD-dependent oxidoreductase</fullName>
    </submittedName>
</protein>
<dbReference type="PANTHER" id="PTHR10961">
    <property type="entry name" value="PEROXISOMAL SARCOSINE OXIDASE"/>
    <property type="match status" value="1"/>
</dbReference>
<feature type="domain" description="FAD dependent oxidoreductase" evidence="5">
    <location>
        <begin position="7"/>
        <end position="370"/>
    </location>
</feature>
<evidence type="ECO:0000256" key="2">
    <source>
        <dbReference type="ARBA" id="ARBA00022630"/>
    </source>
</evidence>
<name>A0A154I7P9_RHILE</name>
<dbReference type="Pfam" id="PF01266">
    <property type="entry name" value="DAO"/>
    <property type="match status" value="1"/>
</dbReference>
<dbReference type="RefSeq" id="WP_062945307.1">
    <property type="nucleotide sequence ID" value="NZ_CP171844.1"/>
</dbReference>
<accession>A0A154I7P9</accession>
<keyword evidence="2" id="KW-0285">Flavoprotein</keyword>
<dbReference type="EMBL" id="LVYU01000156">
    <property type="protein sequence ID" value="KZA96566.1"/>
    <property type="molecule type" value="Genomic_DNA"/>
</dbReference>
<dbReference type="Gene3D" id="3.30.9.10">
    <property type="entry name" value="D-Amino Acid Oxidase, subunit A, domain 2"/>
    <property type="match status" value="1"/>
</dbReference>
<dbReference type="Gene3D" id="3.50.50.60">
    <property type="entry name" value="FAD/NAD(P)-binding domain"/>
    <property type="match status" value="1"/>
</dbReference>
<evidence type="ECO:0000256" key="1">
    <source>
        <dbReference type="ARBA" id="ARBA00001974"/>
    </source>
</evidence>
<comment type="cofactor">
    <cofactor evidence="1">
        <name>FAD</name>
        <dbReference type="ChEBI" id="CHEBI:57692"/>
    </cofactor>
</comment>
<dbReference type="GO" id="GO:0050660">
    <property type="term" value="F:flavin adenine dinucleotide binding"/>
    <property type="evidence" value="ECO:0007669"/>
    <property type="project" value="InterPro"/>
</dbReference>
<dbReference type="GO" id="GO:0008115">
    <property type="term" value="F:sarcosine oxidase activity"/>
    <property type="evidence" value="ECO:0007669"/>
    <property type="project" value="TreeGrafter"/>
</dbReference>
<evidence type="ECO:0000256" key="4">
    <source>
        <dbReference type="ARBA" id="ARBA00023002"/>
    </source>
</evidence>
<sequence>MAIDFRFIIIGRGMMGAAAARHLSSMADGIALIGPREPEERKAHHGVFASHYDEARITRTFDGNLAWGTFAARALDRYREIEAKSGISFYSEVGCLFAGPEKNEQDYIERALTVSRTLGSKIEIIAPSELGQRFPYLAVAADFTGYLERKRAGHINPRALVRAQAKLAEQGGVSLIEATATSVRDAGSHVEVMAGGRSYSAERVLVAAGGFSNSHALLPRPVDISVMARTVAFYEIGEREMAIFGDMPSTIVLGDREEDHIYILPPVRYPDGKTYLKLGGDTEALSFGRLEDAGAWFRSDGSAAERDHLARVALQLMPELAGCPVTSAPCVANFTPTGYPYAGFTQSPRIAVLTGGNFVAAKSSDELGRLGAVLLAEGQLGEADFGSALTPVFAAA</sequence>
<keyword evidence="4" id="KW-0560">Oxidoreductase</keyword>